<feature type="region of interest" description="Disordered" evidence="5">
    <location>
        <begin position="865"/>
        <end position="888"/>
    </location>
</feature>
<feature type="compositionally biased region" description="Basic and acidic residues" evidence="5">
    <location>
        <begin position="950"/>
        <end position="967"/>
    </location>
</feature>
<dbReference type="EMBL" id="JBFXLR010000002">
    <property type="protein sequence ID" value="KAL2860263.1"/>
    <property type="molecule type" value="Genomic_DNA"/>
</dbReference>
<comment type="catalytic activity">
    <reaction evidence="3">
        <text>L-seryl-[protein] + ATP = O-phospho-L-seryl-[protein] + ADP + H(+)</text>
        <dbReference type="Rhea" id="RHEA:17989"/>
        <dbReference type="Rhea" id="RHEA-COMP:9863"/>
        <dbReference type="Rhea" id="RHEA-COMP:11604"/>
        <dbReference type="ChEBI" id="CHEBI:15378"/>
        <dbReference type="ChEBI" id="CHEBI:29999"/>
        <dbReference type="ChEBI" id="CHEBI:30616"/>
        <dbReference type="ChEBI" id="CHEBI:83421"/>
        <dbReference type="ChEBI" id="CHEBI:456216"/>
        <dbReference type="EC" id="2.7.11.1"/>
    </reaction>
</comment>
<comment type="catalytic activity">
    <reaction evidence="2">
        <text>L-threonyl-[protein] + ATP = O-phospho-L-threonyl-[protein] + ADP + H(+)</text>
        <dbReference type="Rhea" id="RHEA:46608"/>
        <dbReference type="Rhea" id="RHEA-COMP:11060"/>
        <dbReference type="Rhea" id="RHEA-COMP:11605"/>
        <dbReference type="ChEBI" id="CHEBI:15378"/>
        <dbReference type="ChEBI" id="CHEBI:30013"/>
        <dbReference type="ChEBI" id="CHEBI:30616"/>
        <dbReference type="ChEBI" id="CHEBI:61977"/>
        <dbReference type="ChEBI" id="CHEBI:456216"/>
        <dbReference type="EC" id="2.7.11.1"/>
    </reaction>
</comment>
<dbReference type="PANTHER" id="PTHR22988">
    <property type="entry name" value="MYOTONIC DYSTROPHY S/T KINASE-RELATED"/>
    <property type="match status" value="1"/>
</dbReference>
<feature type="coiled-coil region" evidence="4">
    <location>
        <begin position="571"/>
        <end position="704"/>
    </location>
</feature>
<keyword evidence="4" id="KW-0175">Coiled coil</keyword>
<evidence type="ECO:0000256" key="4">
    <source>
        <dbReference type="SAM" id="Coils"/>
    </source>
</evidence>
<dbReference type="Proteomes" id="UP001610444">
    <property type="component" value="Unassembled WGS sequence"/>
</dbReference>
<proteinExistence type="predicted"/>
<accession>A0ABR4L9U3</accession>
<keyword evidence="1" id="KW-0597">Phosphoprotein</keyword>
<evidence type="ECO:0000313" key="6">
    <source>
        <dbReference type="EMBL" id="KAL2860263.1"/>
    </source>
</evidence>
<comment type="caution">
    <text evidence="6">The sequence shown here is derived from an EMBL/GenBank/DDBJ whole genome shotgun (WGS) entry which is preliminary data.</text>
</comment>
<organism evidence="6 7">
    <name type="scientific">Aspergillus pseudodeflectus</name>
    <dbReference type="NCBI Taxonomy" id="176178"/>
    <lineage>
        <taxon>Eukaryota</taxon>
        <taxon>Fungi</taxon>
        <taxon>Dikarya</taxon>
        <taxon>Ascomycota</taxon>
        <taxon>Pezizomycotina</taxon>
        <taxon>Eurotiomycetes</taxon>
        <taxon>Eurotiomycetidae</taxon>
        <taxon>Eurotiales</taxon>
        <taxon>Aspergillaceae</taxon>
        <taxon>Aspergillus</taxon>
        <taxon>Aspergillus subgen. Nidulantes</taxon>
    </lineage>
</organism>
<evidence type="ECO:0000256" key="1">
    <source>
        <dbReference type="ARBA" id="ARBA00022553"/>
    </source>
</evidence>
<reference evidence="6 7" key="1">
    <citation type="submission" date="2024-07" db="EMBL/GenBank/DDBJ databases">
        <title>Section-level genome sequencing and comparative genomics of Aspergillus sections Usti and Cavernicolus.</title>
        <authorList>
            <consortium name="Lawrence Berkeley National Laboratory"/>
            <person name="Nybo J.L."/>
            <person name="Vesth T.C."/>
            <person name="Theobald S."/>
            <person name="Frisvad J.C."/>
            <person name="Larsen T.O."/>
            <person name="Kjaerboelling I."/>
            <person name="Rothschild-Mancinelli K."/>
            <person name="Lyhne E.K."/>
            <person name="Kogle M.E."/>
            <person name="Barry K."/>
            <person name="Clum A."/>
            <person name="Na H."/>
            <person name="Ledsgaard L."/>
            <person name="Lin J."/>
            <person name="Lipzen A."/>
            <person name="Kuo A."/>
            <person name="Riley R."/>
            <person name="Mondo S."/>
            <person name="LaButti K."/>
            <person name="Haridas S."/>
            <person name="Pangalinan J."/>
            <person name="Salamov A.A."/>
            <person name="Simmons B.A."/>
            <person name="Magnuson J.K."/>
            <person name="Chen J."/>
            <person name="Drula E."/>
            <person name="Henrissat B."/>
            <person name="Wiebenga A."/>
            <person name="Lubbers R.J."/>
            <person name="Gomes A.C."/>
            <person name="Macurrencykelacurrency M.R."/>
            <person name="Stajich J."/>
            <person name="Grigoriev I.V."/>
            <person name="Mortensen U.H."/>
            <person name="De vries R.P."/>
            <person name="Baker S.E."/>
            <person name="Andersen M.R."/>
        </authorList>
    </citation>
    <scope>NUCLEOTIDE SEQUENCE [LARGE SCALE GENOMIC DNA]</scope>
    <source>
        <strain evidence="6 7">CBS 756.74</strain>
    </source>
</reference>
<sequence length="1041" mass="116411">MTAGSGTFSLGREVERLVTATYAPSLQNLYNLTQEVTPTLIDSWASHKPCQLGALAEVLVDGLSRSRLALSILSSFGRAPGFRDYLLRQHPYLLDQFLQQSTGNDEAEYVPVCISLLSSPLPRSTVPPASLVPFVMKMVGRIQESPSVDNVRSLYSISGCLTDILRELPQDVMSCLQIELTKTLRDLKDHMGNLLCLATFARLASSWSSVESPSWLQNVKNFFGPKRGLKTLDLVVLRVILACSANCEGLTAEQSAESIYLAIEICNTVDMAQRRCWIEGNSIKIAKLIEKATRDGINHSVQTLGLSFLASLLPESALSPYLARLPLEWIVPENSANVLEVLPSHILPHLVEANAAHSHQYALNKVLGYVFAVLSTSKSDDIAVDGLRLARSLLDGLRALELPPLPPAFISSMSKRYGDAVQDLVENYPRQPSFSDCEGVAACYHAVSNLENELIFDLLTFWLKMTLSQRIEQVASPSSELNILMKIMTKSKSMLPQSRCTFSDARPLALRNCPPLHRVLEKTNISRGDWRAGMKDIMAANSRMVNDSIMQKVEHICYELEQRCGSIEAPLKKAEEERSQQYLEAERLKRQTKDLEDELQVASNTISELREEMSRLEIYANSATSRAEELSMSLTEARQALEDLQSTSEGTLAGEREAFRTRELDMIASLSAKDDHLEELQEQLKSQTEEHAQLETMLVAISKEKDSFHESIVTLKHEVSILRAEVEERDKEIQSLMTGKEVADNQTEELQAKLHEEVTESEGLRAALRDTIEKSKAELEEIRMQSELQHSKMAEEATQQKSKIMTLQRAMQEATSNATRDLQTREKRIQRLERKVQHLRDERAAKAREFIEAQQHISRLMSVMGFKPTSPDNRASSKHRARPLPEPSHFAMMQTQTDTVAGDSQSQSRGDDLLATSMEISTPRPGPCSPKRSGNTAFPSAQPSPPRSQETNKKSKESAFRDTATLRRERRPLAEADANSQPNSQLTQVSITNPRDEFHGSQCCNQADQNYLDDIDLEFSKEFVFTSTSLSELNGHTHGRG</sequence>
<dbReference type="GeneID" id="98164968"/>
<feature type="coiled-coil region" evidence="4">
    <location>
        <begin position="765"/>
        <end position="849"/>
    </location>
</feature>
<name>A0ABR4L9U3_9EURO</name>
<dbReference type="InterPro" id="IPR050839">
    <property type="entry name" value="Rho-assoc_Ser/Thr_Kinase"/>
</dbReference>
<evidence type="ECO:0000256" key="5">
    <source>
        <dbReference type="SAM" id="MobiDB-lite"/>
    </source>
</evidence>
<feature type="compositionally biased region" description="Polar residues" evidence="5">
    <location>
        <begin position="932"/>
        <end position="941"/>
    </location>
</feature>
<protein>
    <submittedName>
        <fullName evidence="6">Uncharacterized protein</fullName>
    </submittedName>
</protein>
<evidence type="ECO:0000313" key="7">
    <source>
        <dbReference type="Proteomes" id="UP001610444"/>
    </source>
</evidence>
<dbReference type="RefSeq" id="XP_070904954.1">
    <property type="nucleotide sequence ID" value="XM_071049804.1"/>
</dbReference>
<evidence type="ECO:0000256" key="2">
    <source>
        <dbReference type="ARBA" id="ARBA00047899"/>
    </source>
</evidence>
<keyword evidence="7" id="KW-1185">Reference proteome</keyword>
<feature type="region of interest" description="Disordered" evidence="5">
    <location>
        <begin position="918"/>
        <end position="967"/>
    </location>
</feature>
<dbReference type="PANTHER" id="PTHR22988:SF71">
    <property type="entry name" value="CITRON RHO-INTERACTING KINASE"/>
    <property type="match status" value="1"/>
</dbReference>
<gene>
    <name evidence="6" type="ORF">BJX68DRAFT_81469</name>
</gene>
<evidence type="ECO:0000256" key="3">
    <source>
        <dbReference type="ARBA" id="ARBA00048679"/>
    </source>
</evidence>